<dbReference type="RefSeq" id="WP_168925894.1">
    <property type="nucleotide sequence ID" value="NZ_JAAXLJ010000023.1"/>
</dbReference>
<dbReference type="Proteomes" id="UP000763447">
    <property type="component" value="Unassembled WGS sequence"/>
</dbReference>
<dbReference type="EMBL" id="JAAXLJ010000023">
    <property type="protein sequence ID" value="NLR19334.1"/>
    <property type="molecule type" value="Genomic_DNA"/>
</dbReference>
<sequence>MPQANMEPEEIIEQFGLPSSQEIIQALVISTDVLEKEVACLKDFHKQGNNPPSYLNVRSIKEFIEDEYDGFVQKLYNRAETEISYDDMLSSFKQMINQDLANYVVVKNTGRAYLADENDRTSLKVK</sequence>
<accession>A0ABX1KZG6</accession>
<evidence type="ECO:0000313" key="1">
    <source>
        <dbReference type="EMBL" id="NLR19334.1"/>
    </source>
</evidence>
<organism evidence="1 2">
    <name type="scientific">Secundilactobacillus angelensis</name>
    <dbReference type="NCBI Taxonomy" id="2722706"/>
    <lineage>
        <taxon>Bacteria</taxon>
        <taxon>Bacillati</taxon>
        <taxon>Bacillota</taxon>
        <taxon>Bacilli</taxon>
        <taxon>Lactobacillales</taxon>
        <taxon>Lactobacillaceae</taxon>
        <taxon>Secundilactobacillus</taxon>
    </lineage>
</organism>
<proteinExistence type="predicted"/>
<name>A0ABX1KZG6_9LACO</name>
<protein>
    <submittedName>
        <fullName evidence="1">Uncharacterized protein</fullName>
    </submittedName>
</protein>
<gene>
    <name evidence="1" type="ORF">HC026_10565</name>
</gene>
<keyword evidence="2" id="KW-1185">Reference proteome</keyword>
<reference evidence="1 2" key="1">
    <citation type="submission" date="2020-04" db="EMBL/GenBank/DDBJ databases">
        <title>A novel species of genus Lactobacillus that was isolated from fermented food Zha-chili.</title>
        <authorList>
            <person name="Zhang Z."/>
        </authorList>
    </citation>
    <scope>NUCLEOTIDE SEQUENCE [LARGE SCALE GENOMIC DNA]</scope>
    <source>
        <strain evidence="2">HBUAS51383</strain>
    </source>
</reference>
<comment type="caution">
    <text evidence="1">The sequence shown here is derived from an EMBL/GenBank/DDBJ whole genome shotgun (WGS) entry which is preliminary data.</text>
</comment>
<evidence type="ECO:0000313" key="2">
    <source>
        <dbReference type="Proteomes" id="UP000763447"/>
    </source>
</evidence>